<dbReference type="AlphaFoldDB" id="A0A4Y9XZ24"/>
<dbReference type="Pfam" id="PF05699">
    <property type="entry name" value="Dimer_Tnp_hAT"/>
    <property type="match status" value="1"/>
</dbReference>
<evidence type="ECO:0000313" key="3">
    <source>
        <dbReference type="EMBL" id="TFY55494.1"/>
    </source>
</evidence>
<dbReference type="InterPro" id="IPR008906">
    <property type="entry name" value="HATC_C_dom"/>
</dbReference>
<evidence type="ECO:0000313" key="4">
    <source>
        <dbReference type="Proteomes" id="UP000298390"/>
    </source>
</evidence>
<dbReference type="EMBL" id="SEKV01000586">
    <property type="protein sequence ID" value="TFY55494.1"/>
    <property type="molecule type" value="Genomic_DNA"/>
</dbReference>
<gene>
    <name evidence="3" type="ORF">EVJ58_g8215</name>
</gene>
<feature type="domain" description="HAT C-terminal dimerisation" evidence="2">
    <location>
        <begin position="183"/>
        <end position="238"/>
    </location>
</feature>
<dbReference type="PANTHER" id="PTHR23272:SF161">
    <property type="entry name" value="ZINC FINGER BED DOMAIN-CONTAINING PROTEIN RICESLEEPER 1-LIKE"/>
    <property type="match status" value="1"/>
</dbReference>
<protein>
    <recommendedName>
        <fullName evidence="2">HAT C-terminal dimerisation domain-containing protein</fullName>
    </recommendedName>
</protein>
<feature type="region of interest" description="Disordered" evidence="1">
    <location>
        <begin position="133"/>
        <end position="168"/>
    </location>
</feature>
<sequence>MRPDTPSRFVAVVNVTRCRHEQVFYDATHFFSREGKDAPGLTDVIPAMDIIDKQLATDALNHALDPAIRVAVSLGKRAINRYYNKSDESAVYRIAMVLDPRNKLQYFRDNAWPDEWITDARFLVRQAYDEDWKGHGLPREQPEDTDEPQPPTGVQPSASTKKQNMFDAARASRKKTAVPIADELDHYLSSDPDASIDSALGWWTRDESRAMYPSLSRMAVSYLTIPPTSVAVERLFKSIRALMCLNNWSHLGFIKDEDVKSVTREDASNDPPEDVEDVWGFSEPHNNAIFFV</sequence>
<dbReference type="GO" id="GO:0046983">
    <property type="term" value="F:protein dimerization activity"/>
    <property type="evidence" value="ECO:0007669"/>
    <property type="project" value="InterPro"/>
</dbReference>
<proteinExistence type="predicted"/>
<dbReference type="InterPro" id="IPR012337">
    <property type="entry name" value="RNaseH-like_sf"/>
</dbReference>
<dbReference type="STRING" id="34475.A0A4Y9XZ24"/>
<accession>A0A4Y9XZ24</accession>
<evidence type="ECO:0000256" key="1">
    <source>
        <dbReference type="SAM" id="MobiDB-lite"/>
    </source>
</evidence>
<reference evidence="3 4" key="1">
    <citation type="submission" date="2019-01" db="EMBL/GenBank/DDBJ databases">
        <title>Genome sequencing of the rare red list fungi Fomitopsis rosea.</title>
        <authorList>
            <person name="Buettner E."/>
            <person name="Kellner H."/>
        </authorList>
    </citation>
    <scope>NUCLEOTIDE SEQUENCE [LARGE SCALE GENOMIC DNA]</scope>
    <source>
        <strain evidence="3 4">DSM 105464</strain>
    </source>
</reference>
<dbReference type="Proteomes" id="UP000298390">
    <property type="component" value="Unassembled WGS sequence"/>
</dbReference>
<organism evidence="3 4">
    <name type="scientific">Rhodofomes roseus</name>
    <dbReference type="NCBI Taxonomy" id="34475"/>
    <lineage>
        <taxon>Eukaryota</taxon>
        <taxon>Fungi</taxon>
        <taxon>Dikarya</taxon>
        <taxon>Basidiomycota</taxon>
        <taxon>Agaricomycotina</taxon>
        <taxon>Agaricomycetes</taxon>
        <taxon>Polyporales</taxon>
        <taxon>Rhodofomes</taxon>
    </lineage>
</organism>
<comment type="caution">
    <text evidence="3">The sequence shown here is derived from an EMBL/GenBank/DDBJ whole genome shotgun (WGS) entry which is preliminary data.</text>
</comment>
<feature type="compositionally biased region" description="Basic and acidic residues" evidence="1">
    <location>
        <begin position="133"/>
        <end position="142"/>
    </location>
</feature>
<dbReference type="PANTHER" id="PTHR23272">
    <property type="entry name" value="BED FINGER-RELATED"/>
    <property type="match status" value="1"/>
</dbReference>
<evidence type="ECO:0000259" key="2">
    <source>
        <dbReference type="Pfam" id="PF05699"/>
    </source>
</evidence>
<dbReference type="SUPFAM" id="SSF53098">
    <property type="entry name" value="Ribonuclease H-like"/>
    <property type="match status" value="1"/>
</dbReference>
<name>A0A4Y9XZ24_9APHY</name>
<feature type="compositionally biased region" description="Polar residues" evidence="1">
    <location>
        <begin position="154"/>
        <end position="163"/>
    </location>
</feature>